<evidence type="ECO:0000313" key="3">
    <source>
        <dbReference type="EMBL" id="XDI04769.1"/>
    </source>
</evidence>
<feature type="region of interest" description="Disordered" evidence="1">
    <location>
        <begin position="1"/>
        <end position="22"/>
    </location>
</feature>
<accession>A0AB39BEJ0</accession>
<organism evidence="3">
    <name type="scientific">Herbiconiux sp. A18JL235</name>
    <dbReference type="NCBI Taxonomy" id="3152363"/>
    <lineage>
        <taxon>Bacteria</taxon>
        <taxon>Bacillati</taxon>
        <taxon>Actinomycetota</taxon>
        <taxon>Actinomycetes</taxon>
        <taxon>Micrococcales</taxon>
        <taxon>Microbacteriaceae</taxon>
        <taxon>Herbiconiux</taxon>
    </lineage>
</organism>
<dbReference type="SUPFAM" id="SSF52540">
    <property type="entry name" value="P-loop containing nucleoside triphosphate hydrolases"/>
    <property type="match status" value="1"/>
</dbReference>
<dbReference type="CDD" id="cd01983">
    <property type="entry name" value="SIMIBI"/>
    <property type="match status" value="1"/>
</dbReference>
<dbReference type="InterPro" id="IPR049052">
    <property type="entry name" value="nSTAND1"/>
</dbReference>
<dbReference type="EMBL" id="CP162511">
    <property type="protein sequence ID" value="XDI04769.1"/>
    <property type="molecule type" value="Genomic_DNA"/>
</dbReference>
<proteinExistence type="predicted"/>
<evidence type="ECO:0000256" key="1">
    <source>
        <dbReference type="SAM" id="MobiDB-lite"/>
    </source>
</evidence>
<gene>
    <name evidence="3" type="ORF">ABFY20_15695</name>
</gene>
<feature type="compositionally biased region" description="Polar residues" evidence="1">
    <location>
        <begin position="1"/>
        <end position="17"/>
    </location>
</feature>
<name>A0AB39BEJ0_9MICO</name>
<protein>
    <recommendedName>
        <fullName evidence="2">Novel STAND NTPase 1 domain-containing protein</fullName>
    </recommendedName>
</protein>
<feature type="domain" description="Novel STAND NTPase 1" evidence="2">
    <location>
        <begin position="269"/>
        <end position="442"/>
    </location>
</feature>
<dbReference type="RefSeq" id="WP_368497176.1">
    <property type="nucleotide sequence ID" value="NZ_CP162511.1"/>
</dbReference>
<evidence type="ECO:0000259" key="2">
    <source>
        <dbReference type="Pfam" id="PF20703"/>
    </source>
</evidence>
<sequence>MAAAKGSSTKRSGSNASERVRASRDGDRFHYTWGAARLLQLLSPASNLQQVFVEGAGSASSEEEPDGSEVIDLTEYYGTPDGNFTSLKVRQFKHSTLRSDENLTLGEVGKVLSKFALLDNALHTRHPHATIRFSIVTNKPISPEVIIAVRHLATGQSPIEGSPAARLNDVAKLTVAAAVSVCSRLDLRGNEPGITALRRGLDREVGGLTADADLRVSASLVDLVASRASTESDGPILRADVLTAFGCREDELTPAPCLLDDAPFMKRDAYRELADQILEATGAMVVTAEGGVGKSTFARALPGLVTDRADVIIYDCFGNGNYRNPAQSRHRHRDGLVQLATEMAGLGLCFPIVHAGNLAPEEYTKAFVRRLNQASEMLMQSGNRQLVIVVDAADNAVIAAEDNADSRPFVRDLLRLQANIPSNVRIVLTCRPERVDRLEAPVGLASLELPAFRPEETARLVSSFHPAATNLDVIEIHDRTAGNPRVVSTVLFETASIHDALGRVAGLVSAETALDSLMQEQVANAFGNAGRARAELERAAQLLTLLRPSVPLDVLAELAGTQAASLRSFISDLGRGLILDGQSVQFLDEPTETYFRKWHPARQEVATQAAAHLRALSGSSAYAASSLPEVLWSANLHDELLVLVATDDALPTKSDVERTQVEHLRVEFGLRAAVQLRRPDSIVQLAMRAGAGRAGKGRQFAIIRDNPDLAGSQMDSRVLGELIASRELPESWPGSTLGSEAALLAHTAGGASTARSRARQAESAIAAWARAPRERYSRDENVTPEQVAHIALAVLRTDGPDRATRYLSGWRPARFVLESSAALARVLISSASDEDVLGLIAASVHPAVLLGVLGEMQRVGMTVDAHDVGEVWARLKRIRCRLLAEDYDHRNAEDTALRGASWLCALAVRHSIVDATEAAERLRECLPPSLPNGLGDRHGPGRTGLLFAVALRVELVGEALDVDHYRPTRVPAKRGEYDPAKSNDEDLNRHLRPALSWLSTWAKYARGDLDPQAAAALIESYPKRNSQDELWSMSNRVARQVLPLLGAASEEEAVTDACNQVIQAITADAPIAGALDLILGLRGDARFAQAVLDLSNAARHALNTTAEGADSKADTLVRIARGLHHFSQAEARSYFDQAVKAATGPGEDALQRWDAIVALTRAAAGIDPLDALGLAERVAHLGEAVEPIVYDGFNQQLLVAALALVSGTNALRVLGQWRDRRFGTLDWQFGAFVEGDDALLMGRPDLTIVLAPFSTNLGLNAALRELDASGALDARTLLAASNLANRLGRSLDAEFAQTPLPDPPRANYPDDLRSTTFDLTPDEEAERAARLEECKMQIAALDLTQTSGVDVAVRLQQEAHSYGESLFIAEVFARPMLQWGPILDAALSSDALNDYELTKLLNEALARPRTAQSFVDSLKSAVSTYVDRHGARLLHHNWMSFDLPAAADLLEVRTTDLLQRALDHLSLEEALTDADHCYMLAAGASAVLDPSTAARVLGEALTALEGELGLSPRTAIDHTPADLIDIAVANFLWAALGDPRSAVRWQAAHAVRTAIELGVSAVIVALGSAVIRGDAAGYADDRFLFYGMSAAEWFLVAVERVAHDDPSAIDALLSAVIEISDRYPDHAVIQGHCSSVARLATSLAGRSVGTDWSTELAEPVILEGWHRPTHPNPMMKGAPRGEHRFDFDFDEFVLGKLTKALVITHQEVLDAASALILDEWGWRADGERLEDPRRTVGVYNDGETYGYKWEVPKAEDLNYYLERHAALTLAGRLMRTTSPYREPDAERPDVLEWLADFDIARHDGRWITDQRSLVPGPLATVGPRGGSEVHKSQFLAALKPADGWVTVWQSASVTEYDRSLSIHIASALVNPEAAGALVRALQTADGCWSFRIPSSDLDDEDFQFASPPFQLLGWVSTPYSEGGIDRLDPLATKLTPELPRPSADTVEALSFRSCSGGLRWESENGDTVLASETWAEISVGRESHGPSGNRLRITTEALDRMLGHFDTALIVEVRVNREDHRTHYADISDNDDEGGGADHDNDFWVFSYEPGTGWTDFNRRAGAR</sequence>
<dbReference type="Pfam" id="PF20703">
    <property type="entry name" value="nSTAND1"/>
    <property type="match status" value="1"/>
</dbReference>
<dbReference type="InterPro" id="IPR027417">
    <property type="entry name" value="P-loop_NTPase"/>
</dbReference>
<reference evidence="3" key="1">
    <citation type="submission" date="2024-05" db="EMBL/GenBank/DDBJ databases">
        <title>Herbiconiux sp. A18JL235.</title>
        <authorList>
            <person name="Zhang G."/>
        </authorList>
    </citation>
    <scope>NUCLEOTIDE SEQUENCE</scope>
    <source>
        <strain evidence="3">A18JL235</strain>
    </source>
</reference>